<dbReference type="PROSITE" id="PS51257">
    <property type="entry name" value="PROKAR_LIPOPROTEIN"/>
    <property type="match status" value="1"/>
</dbReference>
<comment type="caution">
    <text evidence="1">The sequence shown here is derived from an EMBL/GenBank/DDBJ whole genome shotgun (WGS) entry which is preliminary data.</text>
</comment>
<reference evidence="1 2" key="1">
    <citation type="submission" date="2020-10" db="EMBL/GenBank/DDBJ databases">
        <title>Sequencing the genomes of 1000 actinobacteria strains.</title>
        <authorList>
            <person name="Klenk H.-P."/>
        </authorList>
    </citation>
    <scope>NUCLEOTIDE SEQUENCE [LARGE SCALE GENOMIC DNA]</scope>
    <source>
        <strain evidence="1 2">DSM 7307</strain>
    </source>
</reference>
<dbReference type="RefSeq" id="WP_007822250.1">
    <property type="nucleotide sequence ID" value="NZ_BAAAVL010000007.1"/>
</dbReference>
<protein>
    <submittedName>
        <fullName evidence="1">Uncharacterized protein</fullName>
    </submittedName>
</protein>
<name>A0ABR9IPB9_RHIVS</name>
<gene>
    <name evidence="1" type="ORF">H4W29_002210</name>
</gene>
<dbReference type="Proteomes" id="UP000620262">
    <property type="component" value="Unassembled WGS sequence"/>
</dbReference>
<proteinExistence type="predicted"/>
<dbReference type="EMBL" id="JADBEC010000001">
    <property type="protein sequence ID" value="MBE1505029.1"/>
    <property type="molecule type" value="Genomic_DNA"/>
</dbReference>
<evidence type="ECO:0000313" key="2">
    <source>
        <dbReference type="Proteomes" id="UP000620262"/>
    </source>
</evidence>
<organism evidence="1 2">
    <name type="scientific">Rhizobium viscosum</name>
    <name type="common">Arthrobacter viscosus</name>
    <dbReference type="NCBI Taxonomy" id="1673"/>
    <lineage>
        <taxon>Bacteria</taxon>
        <taxon>Pseudomonadati</taxon>
        <taxon>Pseudomonadota</taxon>
        <taxon>Alphaproteobacteria</taxon>
        <taxon>Hyphomicrobiales</taxon>
        <taxon>Rhizobiaceae</taxon>
        <taxon>Rhizobium/Agrobacterium group</taxon>
        <taxon>Rhizobium</taxon>
    </lineage>
</organism>
<evidence type="ECO:0000313" key="1">
    <source>
        <dbReference type="EMBL" id="MBE1505029.1"/>
    </source>
</evidence>
<accession>A0ABR9IPB9</accession>
<sequence length="53" mass="5642">MRIRMTLLAIGGAIACGLLIAISYQPQGPVTTHKTDRLVGEKAPAGFLTERFG</sequence>
<keyword evidence="2" id="KW-1185">Reference proteome</keyword>